<keyword evidence="3" id="KW-1185">Reference proteome</keyword>
<dbReference type="InterPro" id="IPR003787">
    <property type="entry name" value="Sulphur_relay_DsrE/F-like"/>
</dbReference>
<evidence type="ECO:0000313" key="3">
    <source>
        <dbReference type="Proteomes" id="UP000297258"/>
    </source>
</evidence>
<feature type="chain" id="PRO_5021327840" evidence="1">
    <location>
        <begin position="30"/>
        <end position="157"/>
    </location>
</feature>
<dbReference type="Proteomes" id="UP000297258">
    <property type="component" value="Unassembled WGS sequence"/>
</dbReference>
<dbReference type="Pfam" id="PF02635">
    <property type="entry name" value="DsrE"/>
    <property type="match status" value="1"/>
</dbReference>
<dbReference type="PANTHER" id="PTHR37691:SF1">
    <property type="entry name" value="BLR3518 PROTEIN"/>
    <property type="match status" value="1"/>
</dbReference>
<feature type="signal peptide" evidence="1">
    <location>
        <begin position="1"/>
        <end position="29"/>
    </location>
</feature>
<dbReference type="InterPro" id="IPR027396">
    <property type="entry name" value="DsrEFH-like"/>
</dbReference>
<comment type="caution">
    <text evidence="2">The sequence shown here is derived from an EMBL/GenBank/DDBJ whole genome shotgun (WGS) entry which is preliminary data.</text>
</comment>
<evidence type="ECO:0000313" key="2">
    <source>
        <dbReference type="EMBL" id="TFW32253.1"/>
    </source>
</evidence>
<name>A0A4Y9T2T6_9BURK</name>
<dbReference type="EMBL" id="SPUM01000063">
    <property type="protein sequence ID" value="TFW32253.1"/>
    <property type="molecule type" value="Genomic_DNA"/>
</dbReference>
<dbReference type="PANTHER" id="PTHR37691">
    <property type="entry name" value="BLR3518 PROTEIN"/>
    <property type="match status" value="1"/>
</dbReference>
<accession>A0A4Y9T2T6</accession>
<protein>
    <submittedName>
        <fullName evidence="2">Uncharacterized protein</fullName>
    </submittedName>
</protein>
<dbReference type="AlphaFoldDB" id="A0A4Y9T2T6"/>
<dbReference type="SUPFAM" id="SSF75169">
    <property type="entry name" value="DsrEFH-like"/>
    <property type="match status" value="1"/>
</dbReference>
<gene>
    <name evidence="2" type="ORF">E4O92_10575</name>
</gene>
<reference evidence="2 3" key="1">
    <citation type="submission" date="2019-03" db="EMBL/GenBank/DDBJ databases">
        <title>Draft genome of Massilia hortus sp. nov., a novel bacterial species of the Oxalobacteraceae family.</title>
        <authorList>
            <person name="Peta V."/>
            <person name="Raths R."/>
            <person name="Bucking H."/>
        </authorList>
    </citation>
    <scope>NUCLEOTIDE SEQUENCE [LARGE SCALE GENOMIC DNA]</scope>
    <source>
        <strain evidence="2 3">ONC3</strain>
    </source>
</reference>
<sequence length="157" mass="16585">MAQQQGSTMKKLLPYLFLALVFETSSARALPVIAPAATPAAASCAEHYNVVIGVGDKEKVAGALANAFNLQKEFGAQCVNIEMVNFSSAVTALTPMSPAATQIKDALKAGINIVACENSLAKFKLTIDDMFPGITAVPSGVAELVKRQKEGWIYLQP</sequence>
<proteinExistence type="predicted"/>
<evidence type="ECO:0000256" key="1">
    <source>
        <dbReference type="SAM" id="SignalP"/>
    </source>
</evidence>
<dbReference type="Gene3D" id="3.40.1260.10">
    <property type="entry name" value="DsrEFH-like"/>
    <property type="match status" value="1"/>
</dbReference>
<keyword evidence="1" id="KW-0732">Signal</keyword>
<organism evidence="2 3">
    <name type="scientific">Massilia horti</name>
    <dbReference type="NCBI Taxonomy" id="2562153"/>
    <lineage>
        <taxon>Bacteria</taxon>
        <taxon>Pseudomonadati</taxon>
        <taxon>Pseudomonadota</taxon>
        <taxon>Betaproteobacteria</taxon>
        <taxon>Burkholderiales</taxon>
        <taxon>Oxalobacteraceae</taxon>
        <taxon>Telluria group</taxon>
        <taxon>Massilia</taxon>
    </lineage>
</organism>
<dbReference type="OrthoDB" id="5295901at2"/>